<gene>
    <name evidence="2" type="ORF">pdam_00024546</name>
</gene>
<dbReference type="Proteomes" id="UP000275408">
    <property type="component" value="Unassembled WGS sequence"/>
</dbReference>
<feature type="region of interest" description="Disordered" evidence="1">
    <location>
        <begin position="56"/>
        <end position="100"/>
    </location>
</feature>
<proteinExistence type="predicted"/>
<evidence type="ECO:0000256" key="1">
    <source>
        <dbReference type="SAM" id="MobiDB-lite"/>
    </source>
</evidence>
<dbReference type="AlphaFoldDB" id="A0A3M6V0F0"/>
<evidence type="ECO:0008006" key="4">
    <source>
        <dbReference type="Google" id="ProtNLM"/>
    </source>
</evidence>
<name>A0A3M6V0F0_POCDA</name>
<accession>A0A3M6V0F0</accession>
<dbReference type="EMBL" id="RCHS01000406">
    <property type="protein sequence ID" value="RMX59018.1"/>
    <property type="molecule type" value="Genomic_DNA"/>
</dbReference>
<evidence type="ECO:0000313" key="2">
    <source>
        <dbReference type="EMBL" id="RMX59018.1"/>
    </source>
</evidence>
<comment type="caution">
    <text evidence="2">The sequence shown here is derived from an EMBL/GenBank/DDBJ whole genome shotgun (WGS) entry which is preliminary data.</text>
</comment>
<protein>
    <recommendedName>
        <fullName evidence="4">FLYWCH-type domain-containing protein</fullName>
    </recommendedName>
</protein>
<sequence>MDFFTGIIESATLVYRKKFTRQLFDMEKKLTGSVHRDSYTDPSSYLESGALELTFIDPEESHPDAKSTQTENPKESQPDVENQYSNDHKESSLHDPTPAETLSSFAVTYEIVENSSKRGRPKMIDSQGYRYTLQRRRGLVTAWQCSICPKVNPCRATVR</sequence>
<reference evidence="2 3" key="1">
    <citation type="journal article" date="2018" name="Sci. Rep.">
        <title>Comparative analysis of the Pocillopora damicornis genome highlights role of immune system in coral evolution.</title>
        <authorList>
            <person name="Cunning R."/>
            <person name="Bay R.A."/>
            <person name="Gillette P."/>
            <person name="Baker A.C."/>
            <person name="Traylor-Knowles N."/>
        </authorList>
    </citation>
    <scope>NUCLEOTIDE SEQUENCE [LARGE SCALE GENOMIC DNA]</scope>
    <source>
        <strain evidence="2">RSMAS</strain>
        <tissue evidence="2">Whole animal</tissue>
    </source>
</reference>
<organism evidence="2 3">
    <name type="scientific">Pocillopora damicornis</name>
    <name type="common">Cauliflower coral</name>
    <name type="synonym">Millepora damicornis</name>
    <dbReference type="NCBI Taxonomy" id="46731"/>
    <lineage>
        <taxon>Eukaryota</taxon>
        <taxon>Metazoa</taxon>
        <taxon>Cnidaria</taxon>
        <taxon>Anthozoa</taxon>
        <taxon>Hexacorallia</taxon>
        <taxon>Scleractinia</taxon>
        <taxon>Astrocoeniina</taxon>
        <taxon>Pocilloporidae</taxon>
        <taxon>Pocillopora</taxon>
    </lineage>
</organism>
<keyword evidence="3" id="KW-1185">Reference proteome</keyword>
<evidence type="ECO:0000313" key="3">
    <source>
        <dbReference type="Proteomes" id="UP000275408"/>
    </source>
</evidence>